<dbReference type="Gene3D" id="3.30.565.10">
    <property type="entry name" value="Histidine kinase-like ATPase, C-terminal domain"/>
    <property type="match status" value="1"/>
</dbReference>
<dbReference type="InterPro" id="IPR003661">
    <property type="entry name" value="HisK_dim/P_dom"/>
</dbReference>
<dbReference type="InterPro" id="IPR011006">
    <property type="entry name" value="CheY-like_superfamily"/>
</dbReference>
<dbReference type="SUPFAM" id="SSF52172">
    <property type="entry name" value="CheY-like"/>
    <property type="match status" value="1"/>
</dbReference>
<reference evidence="12 13" key="1">
    <citation type="submission" date="2018-02" db="EMBL/GenBank/DDBJ databases">
        <title>Discovery of a pederin family compound in a non-symbiotic bloom-forming cyanobacterium.</title>
        <authorList>
            <person name="Kust A."/>
            <person name="Mares J."/>
            <person name="Jokela J."/>
            <person name="Urajova P."/>
            <person name="Hajek J."/>
            <person name="Saurav K."/>
            <person name="Voracova K."/>
            <person name="Fewer D.P."/>
            <person name="Haapaniemi E."/>
            <person name="Permi P."/>
            <person name="Rehakova K."/>
            <person name="Sivonen K."/>
            <person name="Hrouzek P."/>
        </authorList>
    </citation>
    <scope>NUCLEOTIDE SEQUENCE [LARGE SCALE GENOMIC DNA]</scope>
    <source>
        <strain evidence="12 13">CHARLIE-1</strain>
    </source>
</reference>
<dbReference type="CDD" id="cd17574">
    <property type="entry name" value="REC_OmpR"/>
    <property type="match status" value="1"/>
</dbReference>
<dbReference type="InterPro" id="IPR036890">
    <property type="entry name" value="HATPase_C_sf"/>
</dbReference>
<dbReference type="SMART" id="SM00448">
    <property type="entry name" value="REC"/>
    <property type="match status" value="1"/>
</dbReference>
<evidence type="ECO:0000313" key="12">
    <source>
        <dbReference type="EMBL" id="PPJ62741.1"/>
    </source>
</evidence>
<evidence type="ECO:0000256" key="9">
    <source>
        <dbReference type="PROSITE-ProRule" id="PRU00169"/>
    </source>
</evidence>
<keyword evidence="6" id="KW-0805">Transcription regulation</keyword>
<dbReference type="InterPro" id="IPR004358">
    <property type="entry name" value="Sig_transdc_His_kin-like_C"/>
</dbReference>
<dbReference type="Proteomes" id="UP000239589">
    <property type="component" value="Unassembled WGS sequence"/>
</dbReference>
<dbReference type="SUPFAM" id="SSF55874">
    <property type="entry name" value="ATPase domain of HSP90 chaperone/DNA topoisomerase II/histidine kinase"/>
    <property type="match status" value="1"/>
</dbReference>
<dbReference type="PRINTS" id="PR00344">
    <property type="entry name" value="BCTRLSENSOR"/>
</dbReference>
<name>A0A2S6CSS1_9CYAN</name>
<evidence type="ECO:0000256" key="1">
    <source>
        <dbReference type="ARBA" id="ARBA00000085"/>
    </source>
</evidence>
<dbReference type="PANTHER" id="PTHR43547:SF2">
    <property type="entry name" value="HYBRID SIGNAL TRANSDUCTION HISTIDINE KINASE C"/>
    <property type="match status" value="1"/>
</dbReference>
<keyword evidence="7" id="KW-0238">DNA-binding</keyword>
<dbReference type="InterPro" id="IPR003594">
    <property type="entry name" value="HATPase_dom"/>
</dbReference>
<dbReference type="CDD" id="cd00082">
    <property type="entry name" value="HisKA"/>
    <property type="match status" value="1"/>
</dbReference>
<evidence type="ECO:0000256" key="7">
    <source>
        <dbReference type="ARBA" id="ARBA00023125"/>
    </source>
</evidence>
<dbReference type="EC" id="2.7.13.3" evidence="2"/>
<dbReference type="FunFam" id="3.40.50.2300:FF:000001">
    <property type="entry name" value="DNA-binding response regulator PhoB"/>
    <property type="match status" value="1"/>
</dbReference>
<feature type="domain" description="Response regulatory" evidence="11">
    <location>
        <begin position="3"/>
        <end position="119"/>
    </location>
</feature>
<dbReference type="GO" id="GO:0000155">
    <property type="term" value="F:phosphorelay sensor kinase activity"/>
    <property type="evidence" value="ECO:0007669"/>
    <property type="project" value="InterPro"/>
</dbReference>
<keyword evidence="8" id="KW-0804">Transcription</keyword>
<evidence type="ECO:0000256" key="4">
    <source>
        <dbReference type="ARBA" id="ARBA00022777"/>
    </source>
</evidence>
<evidence type="ECO:0000256" key="3">
    <source>
        <dbReference type="ARBA" id="ARBA00022553"/>
    </source>
</evidence>
<dbReference type="AlphaFoldDB" id="A0A2S6CSS1"/>
<dbReference type="Pfam" id="PF02518">
    <property type="entry name" value="HATPase_c"/>
    <property type="match status" value="1"/>
</dbReference>
<evidence type="ECO:0000256" key="2">
    <source>
        <dbReference type="ARBA" id="ARBA00012438"/>
    </source>
</evidence>
<dbReference type="CDD" id="cd00075">
    <property type="entry name" value="HATPase"/>
    <property type="match status" value="1"/>
</dbReference>
<dbReference type="SUPFAM" id="SSF47384">
    <property type="entry name" value="Homodimeric domain of signal transducing histidine kinase"/>
    <property type="match status" value="1"/>
</dbReference>
<dbReference type="Pfam" id="PF00512">
    <property type="entry name" value="HisKA"/>
    <property type="match status" value="1"/>
</dbReference>
<evidence type="ECO:0000256" key="5">
    <source>
        <dbReference type="ARBA" id="ARBA00023012"/>
    </source>
</evidence>
<keyword evidence="4 12" id="KW-0418">Kinase</keyword>
<keyword evidence="5" id="KW-0902">Two-component regulatory system</keyword>
<keyword evidence="13" id="KW-1185">Reference proteome</keyword>
<dbReference type="InterPro" id="IPR005467">
    <property type="entry name" value="His_kinase_dom"/>
</dbReference>
<evidence type="ECO:0000259" key="11">
    <source>
        <dbReference type="PROSITE" id="PS50110"/>
    </source>
</evidence>
<keyword evidence="4 12" id="KW-0808">Transferase</keyword>
<dbReference type="PROSITE" id="PS50109">
    <property type="entry name" value="HIS_KIN"/>
    <property type="match status" value="1"/>
</dbReference>
<evidence type="ECO:0000256" key="6">
    <source>
        <dbReference type="ARBA" id="ARBA00023015"/>
    </source>
</evidence>
<dbReference type="PROSITE" id="PS50110">
    <property type="entry name" value="RESPONSE_REGULATORY"/>
    <property type="match status" value="1"/>
</dbReference>
<evidence type="ECO:0000313" key="13">
    <source>
        <dbReference type="Proteomes" id="UP000239589"/>
    </source>
</evidence>
<feature type="domain" description="Histidine kinase" evidence="10">
    <location>
        <begin position="143"/>
        <end position="363"/>
    </location>
</feature>
<dbReference type="InterPro" id="IPR001789">
    <property type="entry name" value="Sig_transdc_resp-reg_receiver"/>
</dbReference>
<protein>
    <recommendedName>
        <fullName evidence="2">histidine kinase</fullName>
        <ecNumber evidence="2">2.7.13.3</ecNumber>
    </recommendedName>
</protein>
<dbReference type="Pfam" id="PF00072">
    <property type="entry name" value="Response_reg"/>
    <property type="match status" value="1"/>
</dbReference>
<feature type="modified residue" description="4-aspartylphosphate" evidence="9">
    <location>
        <position position="52"/>
    </location>
</feature>
<dbReference type="Gene3D" id="1.10.287.130">
    <property type="match status" value="1"/>
</dbReference>
<proteinExistence type="predicted"/>
<comment type="caution">
    <text evidence="12">The sequence shown here is derived from an EMBL/GenBank/DDBJ whole genome shotgun (WGS) entry which is preliminary data.</text>
</comment>
<dbReference type="GO" id="GO:0003677">
    <property type="term" value="F:DNA binding"/>
    <property type="evidence" value="ECO:0007669"/>
    <property type="project" value="UniProtKB-KW"/>
</dbReference>
<sequence>MNKILIIEDESQIRNNIQEILELSDFDILVAENGLQGLQLAKEKHPDLIICDLMMPELDGYGVLSQLRQHLDTATIPIIFLTAKSEWSDLRRGMELGADDYLIKPFQPDQLLQAIATRLDKQAIADQKSQKKLDDLRSSINHSLPHEINTPLNHILAMSQLLIQEYGKFPDEENLELLTSIYKAGQRLHRLTINFLMYADLELLASNPEKVEALRNSGIKNFIKSIIEHIGVDIAKNVNREADLIIDISDAIVKISAKKLAKIAEEIINNAFKFSQPNTPVKIIGQTKDDGFHLYVTDYGRGMTGEQITNVGAYVQFERKMYEQQGSGLGLLIAKRLVELHGGKFSIESIYKQQTMIKIVLPQ</sequence>
<evidence type="ECO:0000256" key="8">
    <source>
        <dbReference type="ARBA" id="ARBA00023163"/>
    </source>
</evidence>
<dbReference type="OrthoDB" id="9812260at2"/>
<dbReference type="RefSeq" id="WP_104388408.1">
    <property type="nucleotide sequence ID" value="NZ_PGEM01000100.1"/>
</dbReference>
<dbReference type="InterPro" id="IPR036097">
    <property type="entry name" value="HisK_dim/P_sf"/>
</dbReference>
<dbReference type="Gene3D" id="3.40.50.2300">
    <property type="match status" value="1"/>
</dbReference>
<evidence type="ECO:0000259" key="10">
    <source>
        <dbReference type="PROSITE" id="PS50109"/>
    </source>
</evidence>
<accession>A0A2S6CSS1</accession>
<dbReference type="EMBL" id="PGEM01000100">
    <property type="protein sequence ID" value="PPJ62741.1"/>
    <property type="molecule type" value="Genomic_DNA"/>
</dbReference>
<organism evidence="12 13">
    <name type="scientific">Cuspidothrix issatschenkoi CHARLIE-1</name>
    <dbReference type="NCBI Taxonomy" id="2052836"/>
    <lineage>
        <taxon>Bacteria</taxon>
        <taxon>Bacillati</taxon>
        <taxon>Cyanobacteriota</taxon>
        <taxon>Cyanophyceae</taxon>
        <taxon>Nostocales</taxon>
        <taxon>Aphanizomenonaceae</taxon>
        <taxon>Cuspidothrix</taxon>
    </lineage>
</organism>
<keyword evidence="3 9" id="KW-0597">Phosphoprotein</keyword>
<dbReference type="SMART" id="SM00387">
    <property type="entry name" value="HATPase_c"/>
    <property type="match status" value="1"/>
</dbReference>
<dbReference type="SMART" id="SM00388">
    <property type="entry name" value="HisKA"/>
    <property type="match status" value="1"/>
</dbReference>
<dbReference type="PANTHER" id="PTHR43547">
    <property type="entry name" value="TWO-COMPONENT HISTIDINE KINASE"/>
    <property type="match status" value="1"/>
</dbReference>
<gene>
    <name evidence="12" type="ORF">CUN59_13930</name>
</gene>
<comment type="catalytic activity">
    <reaction evidence="1">
        <text>ATP + protein L-histidine = ADP + protein N-phospho-L-histidine.</text>
        <dbReference type="EC" id="2.7.13.3"/>
    </reaction>
</comment>